<dbReference type="InterPro" id="IPR036865">
    <property type="entry name" value="CRAL-TRIO_dom_sf"/>
</dbReference>
<keyword evidence="4" id="KW-1185">Reference proteome</keyword>
<dbReference type="SMART" id="SM00516">
    <property type="entry name" value="SEC14"/>
    <property type="match status" value="1"/>
</dbReference>
<organism evidence="3 4">
    <name type="scientific">Polypterus senegalus</name>
    <name type="common">Senegal bichir</name>
    <dbReference type="NCBI Taxonomy" id="55291"/>
    <lineage>
        <taxon>Eukaryota</taxon>
        <taxon>Metazoa</taxon>
        <taxon>Chordata</taxon>
        <taxon>Craniata</taxon>
        <taxon>Vertebrata</taxon>
        <taxon>Euteleostomi</taxon>
        <taxon>Actinopterygii</taxon>
        <taxon>Polypteriformes</taxon>
        <taxon>Polypteridae</taxon>
        <taxon>Polypterus</taxon>
    </lineage>
</organism>
<evidence type="ECO:0000256" key="1">
    <source>
        <dbReference type="SAM" id="MobiDB-lite"/>
    </source>
</evidence>
<dbReference type="SUPFAM" id="SSF46938">
    <property type="entry name" value="CRAL/TRIO N-terminal domain"/>
    <property type="match status" value="1"/>
</dbReference>
<evidence type="ECO:0000313" key="3">
    <source>
        <dbReference type="EMBL" id="KAG2470762.1"/>
    </source>
</evidence>
<feature type="region of interest" description="Disordered" evidence="1">
    <location>
        <begin position="55"/>
        <end position="75"/>
    </location>
</feature>
<comment type="caution">
    <text evidence="3">The sequence shown here is derived from an EMBL/GenBank/DDBJ whole genome shotgun (WGS) entry which is preliminary data.</text>
</comment>
<feature type="region of interest" description="Disordered" evidence="1">
    <location>
        <begin position="261"/>
        <end position="281"/>
    </location>
</feature>
<dbReference type="SMART" id="SM01100">
    <property type="entry name" value="CRAL_TRIO_N"/>
    <property type="match status" value="1"/>
</dbReference>
<protein>
    <submittedName>
        <fullName evidence="3">S14L2 protein</fullName>
    </submittedName>
</protein>
<dbReference type="InterPro" id="IPR051064">
    <property type="entry name" value="SEC14/CRAL-TRIO_domain"/>
</dbReference>
<reference evidence="3 4" key="1">
    <citation type="journal article" date="2021" name="Cell">
        <title>Tracing the genetic footprints of vertebrate landing in non-teleost ray-finned fishes.</title>
        <authorList>
            <person name="Bi X."/>
            <person name="Wang K."/>
            <person name="Yang L."/>
            <person name="Pan H."/>
            <person name="Jiang H."/>
            <person name="Wei Q."/>
            <person name="Fang M."/>
            <person name="Yu H."/>
            <person name="Zhu C."/>
            <person name="Cai Y."/>
            <person name="He Y."/>
            <person name="Gan X."/>
            <person name="Zeng H."/>
            <person name="Yu D."/>
            <person name="Zhu Y."/>
            <person name="Jiang H."/>
            <person name="Qiu Q."/>
            <person name="Yang H."/>
            <person name="Zhang Y.E."/>
            <person name="Wang W."/>
            <person name="Zhu M."/>
            <person name="He S."/>
            <person name="Zhang G."/>
        </authorList>
    </citation>
    <scope>NUCLEOTIDE SEQUENCE [LARGE SCALE GENOMIC DNA]</scope>
    <source>
        <strain evidence="3">Bchr_013</strain>
    </source>
</reference>
<accession>A0A8X7XTQ4</accession>
<sequence length="281" mass="31773">MALEAKHSAPGVPVARKDLSPKSAQSSLLEVTDRLAGQSGCRVCRGAKQAVKKVSRHEWTSRRSEPPAGGSVGTGRFRENIQDILPSLPAQHDHFLLRWLRARNFNLQKSEAMLRKVIERYLSGGLCGHDRDGCPIWFEVIGPLDPKGLLLSASKQDFLKTKVRDCERLQKECRLQTEKLGKHVEAITMVYDCEGLGMKHLWKPAMEAFGEQPNNNVLQNEPKQLVSIIRYLKMKKDEDLRNADLLKSPVLLERESQQISEMSADAPREQQQAIELKNKFN</sequence>
<proteinExistence type="predicted"/>
<dbReference type="SUPFAM" id="SSF52087">
    <property type="entry name" value="CRAL/TRIO domain"/>
    <property type="match status" value="1"/>
</dbReference>
<dbReference type="AlphaFoldDB" id="A0A8X7XTQ4"/>
<dbReference type="InterPro" id="IPR011074">
    <property type="entry name" value="CRAL/TRIO_N_dom"/>
</dbReference>
<evidence type="ECO:0000313" key="4">
    <source>
        <dbReference type="Proteomes" id="UP000886611"/>
    </source>
</evidence>
<feature type="non-terminal residue" evidence="3">
    <location>
        <position position="281"/>
    </location>
</feature>
<evidence type="ECO:0000259" key="2">
    <source>
        <dbReference type="PROSITE" id="PS50191"/>
    </source>
</evidence>
<feature type="compositionally biased region" description="Basic and acidic residues" evidence="1">
    <location>
        <begin position="56"/>
        <end position="65"/>
    </location>
</feature>
<dbReference type="PANTHER" id="PTHR23324">
    <property type="entry name" value="SEC14 RELATED PROTEIN"/>
    <property type="match status" value="1"/>
</dbReference>
<feature type="domain" description="CRAL-TRIO" evidence="2">
    <location>
        <begin position="114"/>
        <end position="281"/>
    </location>
</feature>
<dbReference type="PANTHER" id="PTHR23324:SF83">
    <property type="entry name" value="SEC14-LIKE PROTEIN 2"/>
    <property type="match status" value="1"/>
</dbReference>
<dbReference type="Pfam" id="PF03765">
    <property type="entry name" value="CRAL_TRIO_N"/>
    <property type="match status" value="1"/>
</dbReference>
<gene>
    <name evidence="3" type="primary">Sec14l2_1</name>
    <name evidence="3" type="ORF">GTO96_0005699</name>
</gene>
<dbReference type="InterPro" id="IPR001251">
    <property type="entry name" value="CRAL-TRIO_dom"/>
</dbReference>
<name>A0A8X7XTQ4_POLSE</name>
<feature type="region of interest" description="Disordered" evidence="1">
    <location>
        <begin position="1"/>
        <end position="26"/>
    </location>
</feature>
<dbReference type="CDD" id="cd00170">
    <property type="entry name" value="SEC14"/>
    <property type="match status" value="1"/>
</dbReference>
<feature type="non-terminal residue" evidence="3">
    <location>
        <position position="1"/>
    </location>
</feature>
<dbReference type="EMBL" id="JAATIS010000094">
    <property type="protein sequence ID" value="KAG2470762.1"/>
    <property type="molecule type" value="Genomic_DNA"/>
</dbReference>
<dbReference type="InterPro" id="IPR036273">
    <property type="entry name" value="CRAL/TRIO_N_dom_sf"/>
</dbReference>
<dbReference type="Proteomes" id="UP000886611">
    <property type="component" value="Unassembled WGS sequence"/>
</dbReference>
<dbReference type="GO" id="GO:0005737">
    <property type="term" value="C:cytoplasm"/>
    <property type="evidence" value="ECO:0007669"/>
    <property type="project" value="TreeGrafter"/>
</dbReference>
<dbReference type="Gene3D" id="3.40.525.10">
    <property type="entry name" value="CRAL-TRIO lipid binding domain"/>
    <property type="match status" value="2"/>
</dbReference>
<dbReference type="Pfam" id="PF00650">
    <property type="entry name" value="CRAL_TRIO"/>
    <property type="match status" value="1"/>
</dbReference>
<dbReference type="PROSITE" id="PS50191">
    <property type="entry name" value="CRAL_TRIO"/>
    <property type="match status" value="1"/>
</dbReference>